<dbReference type="GO" id="GO:0046872">
    <property type="term" value="F:metal ion binding"/>
    <property type="evidence" value="ECO:0007669"/>
    <property type="project" value="UniProtKB-UniRule"/>
</dbReference>
<proteinExistence type="predicted"/>
<keyword evidence="6" id="KW-0249">Electron transport</keyword>
<sequence length="416" mass="45209">MATELNCAKCGACAVVCPVFRIDGREVLTARGKMHLLTTTLAKQPSAVFEDLFSRCLLCGACEQVCPRQLPITDLISEARSTFSPFYGPNGLKKAAACTALSHPELLDGLVKAGISLQRFQSLPLHSGLRLKLGLLEEKPLPAALQESNAPPQEKQSTASLSYFTGCVARHIQPSIAEATQTLLSKSNLPAAHVPTDQYCCGLAAWSAGKREQARELARKNIHAFSAPALADTPIITSCASCSSHLLAYPTLFDEHDPWHGRALAFADRVREFTSFFDDKLPASPRIDTPEHPNHPKQRIFYHDPCHLRFKDKGMSAPRSLLQKTGVHILEPEKGPLCCGQGGLFHLACPEHTQKIFQKGSEQALAGAPDCITTTCSGCLMQYQEGLARQGQQIKVIQVVHMAVILADKLSCQGHS</sequence>
<dbReference type="EC" id="1.1.99.14" evidence="6"/>
<keyword evidence="1 6" id="KW-0004">4Fe-4S</keyword>
<organism evidence="8 9">
    <name type="scientific">Candidatus Electrothrix aarhusensis</name>
    <dbReference type="NCBI Taxonomy" id="1859131"/>
    <lineage>
        <taxon>Bacteria</taxon>
        <taxon>Pseudomonadati</taxon>
        <taxon>Thermodesulfobacteriota</taxon>
        <taxon>Desulfobulbia</taxon>
        <taxon>Desulfobulbales</taxon>
        <taxon>Desulfobulbaceae</taxon>
        <taxon>Candidatus Electrothrix</taxon>
    </lineage>
</organism>
<keyword evidence="4 6" id="KW-0408">Iron</keyword>
<comment type="cofactor">
    <cofactor evidence="6">
        <name>[4Fe-4S] cluster</name>
        <dbReference type="ChEBI" id="CHEBI:49883"/>
    </cofactor>
    <text evidence="6">Binds 2 [4Fe-4S] clusters.</text>
</comment>
<evidence type="ECO:0000256" key="6">
    <source>
        <dbReference type="PIRNR" id="PIRNR000139"/>
    </source>
</evidence>
<dbReference type="InterPro" id="IPR009051">
    <property type="entry name" value="Helical_ferredxn"/>
</dbReference>
<dbReference type="GO" id="GO:0019154">
    <property type="term" value="F:glycolate dehydrogenase activity"/>
    <property type="evidence" value="ECO:0007669"/>
    <property type="project" value="UniProtKB-EC"/>
</dbReference>
<dbReference type="InterPro" id="IPR012257">
    <property type="entry name" value="Glc_ox_4Fe-4S"/>
</dbReference>
<evidence type="ECO:0000256" key="3">
    <source>
        <dbReference type="ARBA" id="ARBA00022737"/>
    </source>
</evidence>
<evidence type="ECO:0000259" key="7">
    <source>
        <dbReference type="PROSITE" id="PS51379"/>
    </source>
</evidence>
<comment type="catalytic activity">
    <reaction evidence="6">
        <text>glycolate + A = glyoxylate + AH2</text>
        <dbReference type="Rhea" id="RHEA:21264"/>
        <dbReference type="ChEBI" id="CHEBI:13193"/>
        <dbReference type="ChEBI" id="CHEBI:17499"/>
        <dbReference type="ChEBI" id="CHEBI:29805"/>
        <dbReference type="ChEBI" id="CHEBI:36655"/>
        <dbReference type="EC" id="1.1.99.14"/>
    </reaction>
</comment>
<keyword evidence="6" id="KW-0813">Transport</keyword>
<dbReference type="Proteomes" id="UP000287853">
    <property type="component" value="Unassembled WGS sequence"/>
</dbReference>
<protein>
    <recommendedName>
        <fullName evidence="6">Glycolate oxidase iron-sulfur subunit</fullName>
        <ecNumber evidence="6">1.1.99.14</ecNumber>
    </recommendedName>
</protein>
<dbReference type="InterPro" id="IPR017896">
    <property type="entry name" value="4Fe4S_Fe-S-bd"/>
</dbReference>
<comment type="function">
    <text evidence="6">Component of a complex that catalyzes the oxidation of glycolate to glyoxylate.</text>
</comment>
<feature type="domain" description="4Fe-4S ferredoxin-type" evidence="7">
    <location>
        <begin position="45"/>
        <end position="76"/>
    </location>
</feature>
<reference evidence="8 9" key="1">
    <citation type="submission" date="2017-01" db="EMBL/GenBank/DDBJ databases">
        <title>The cable genome- insights into the physiology and evolution of filamentous bacteria capable of sulfide oxidation via long distance electron transfer.</title>
        <authorList>
            <person name="Schreiber L."/>
            <person name="Bjerg J.T."/>
            <person name="Boggild A."/>
            <person name="Van De Vossenberg J."/>
            <person name="Meysman F."/>
            <person name="Nielsen L.P."/>
            <person name="Schramm A."/>
            <person name="Kjeldsen K.U."/>
        </authorList>
    </citation>
    <scope>NUCLEOTIDE SEQUENCE [LARGE SCALE GENOMIC DNA]</scope>
    <source>
        <strain evidence="8">MCF</strain>
    </source>
</reference>
<keyword evidence="5 6" id="KW-0411">Iron-sulfur</keyword>
<dbReference type="PROSITE" id="PS51379">
    <property type="entry name" value="4FE4S_FER_2"/>
    <property type="match status" value="2"/>
</dbReference>
<dbReference type="InterPro" id="IPR017900">
    <property type="entry name" value="4Fe4S_Fe_S_CS"/>
</dbReference>
<keyword evidence="2 6" id="KW-0479">Metal-binding</keyword>
<dbReference type="Pfam" id="PF02754">
    <property type="entry name" value="CCG"/>
    <property type="match status" value="2"/>
</dbReference>
<dbReference type="PANTHER" id="PTHR32479">
    <property type="entry name" value="GLYCOLATE OXIDASE IRON-SULFUR SUBUNIT"/>
    <property type="match status" value="1"/>
</dbReference>
<dbReference type="InterPro" id="IPR004017">
    <property type="entry name" value="Cys_rich_dom"/>
</dbReference>
<dbReference type="AlphaFoldDB" id="A0A3S3QFM5"/>
<evidence type="ECO:0000256" key="5">
    <source>
        <dbReference type="ARBA" id="ARBA00023014"/>
    </source>
</evidence>
<gene>
    <name evidence="8" type="ORF">H206_00551</name>
</gene>
<evidence type="ECO:0000256" key="1">
    <source>
        <dbReference type="ARBA" id="ARBA00022485"/>
    </source>
</evidence>
<dbReference type="Gene3D" id="1.10.1060.10">
    <property type="entry name" value="Alpha-helical ferredoxin"/>
    <property type="match status" value="1"/>
</dbReference>
<dbReference type="GO" id="GO:0051539">
    <property type="term" value="F:4 iron, 4 sulfur cluster binding"/>
    <property type="evidence" value="ECO:0007669"/>
    <property type="project" value="UniProtKB-UniRule"/>
</dbReference>
<dbReference type="EMBL" id="MTKO01000129">
    <property type="protein sequence ID" value="RWX43120.1"/>
    <property type="molecule type" value="Genomic_DNA"/>
</dbReference>
<evidence type="ECO:0000256" key="2">
    <source>
        <dbReference type="ARBA" id="ARBA00022723"/>
    </source>
</evidence>
<name>A0A3S3QFM5_9BACT</name>
<dbReference type="Pfam" id="PF13183">
    <property type="entry name" value="Fer4_8"/>
    <property type="match status" value="1"/>
</dbReference>
<dbReference type="PIRSF" id="PIRSF000139">
    <property type="entry name" value="Glc_ox_4Fe-4S"/>
    <property type="match status" value="1"/>
</dbReference>
<feature type="domain" description="4Fe-4S ferredoxin-type" evidence="7">
    <location>
        <begin position="1"/>
        <end position="27"/>
    </location>
</feature>
<evidence type="ECO:0000313" key="9">
    <source>
        <dbReference type="Proteomes" id="UP000287853"/>
    </source>
</evidence>
<dbReference type="SUPFAM" id="SSF46548">
    <property type="entry name" value="alpha-helical ferredoxin"/>
    <property type="match status" value="1"/>
</dbReference>
<dbReference type="PANTHER" id="PTHR32479:SF17">
    <property type="entry name" value="GLYCOLATE OXIDASE IRON-SULFUR SUBUNIT"/>
    <property type="match status" value="1"/>
</dbReference>
<comment type="caution">
    <text evidence="8">The sequence shown here is derived from an EMBL/GenBank/DDBJ whole genome shotgun (WGS) entry which is preliminary data.</text>
</comment>
<evidence type="ECO:0000313" key="8">
    <source>
        <dbReference type="EMBL" id="RWX43120.1"/>
    </source>
</evidence>
<evidence type="ECO:0000256" key="4">
    <source>
        <dbReference type="ARBA" id="ARBA00023004"/>
    </source>
</evidence>
<keyword evidence="9" id="KW-1185">Reference proteome</keyword>
<comment type="catalytic activity">
    <reaction evidence="6">
        <text>(R)-lactate + A = pyruvate + AH2</text>
        <dbReference type="Rhea" id="RHEA:15089"/>
        <dbReference type="ChEBI" id="CHEBI:13193"/>
        <dbReference type="ChEBI" id="CHEBI:15361"/>
        <dbReference type="ChEBI" id="CHEBI:16004"/>
        <dbReference type="ChEBI" id="CHEBI:17499"/>
    </reaction>
</comment>
<dbReference type="PROSITE" id="PS00198">
    <property type="entry name" value="4FE4S_FER_1"/>
    <property type="match status" value="1"/>
</dbReference>
<accession>A0A3S3QFM5</accession>
<keyword evidence="3" id="KW-0677">Repeat</keyword>